<protein>
    <submittedName>
        <fullName evidence="8">RING-14 protein-like protein</fullName>
    </submittedName>
</protein>
<dbReference type="PROSITE" id="PS51382">
    <property type="entry name" value="SPX"/>
    <property type="match status" value="1"/>
</dbReference>
<evidence type="ECO:0000256" key="5">
    <source>
        <dbReference type="SAM" id="MobiDB-lite"/>
    </source>
</evidence>
<dbReference type="EMBL" id="ML977149">
    <property type="protein sequence ID" value="KAF1988173.1"/>
    <property type="molecule type" value="Genomic_DNA"/>
</dbReference>
<dbReference type="InterPro" id="IPR001841">
    <property type="entry name" value="Znf_RING"/>
</dbReference>
<dbReference type="InterPro" id="IPR004331">
    <property type="entry name" value="SPX_dom"/>
</dbReference>
<dbReference type="PROSITE" id="PS50089">
    <property type="entry name" value="ZF_RING_2"/>
    <property type="match status" value="1"/>
</dbReference>
<dbReference type="Pfam" id="PF15227">
    <property type="entry name" value="zf-C3HC4_4"/>
    <property type="match status" value="1"/>
</dbReference>
<dbReference type="PANTHER" id="PTHR23327">
    <property type="entry name" value="RING FINGER PROTEIN 127"/>
    <property type="match status" value="1"/>
</dbReference>
<evidence type="ECO:0000256" key="4">
    <source>
        <dbReference type="PROSITE-ProRule" id="PRU00175"/>
    </source>
</evidence>
<dbReference type="AlphaFoldDB" id="A0A6G1H4M0"/>
<accession>A0A6G1H4M0</accession>
<dbReference type="Pfam" id="PF03105">
    <property type="entry name" value="SPX"/>
    <property type="match status" value="1"/>
</dbReference>
<organism evidence="8 9">
    <name type="scientific">Aulographum hederae CBS 113979</name>
    <dbReference type="NCBI Taxonomy" id="1176131"/>
    <lineage>
        <taxon>Eukaryota</taxon>
        <taxon>Fungi</taxon>
        <taxon>Dikarya</taxon>
        <taxon>Ascomycota</taxon>
        <taxon>Pezizomycotina</taxon>
        <taxon>Dothideomycetes</taxon>
        <taxon>Pleosporomycetidae</taxon>
        <taxon>Aulographales</taxon>
        <taxon>Aulographaceae</taxon>
    </lineage>
</organism>
<name>A0A6G1H4M0_9PEZI</name>
<proteinExistence type="predicted"/>
<evidence type="ECO:0000259" key="6">
    <source>
        <dbReference type="PROSITE" id="PS50089"/>
    </source>
</evidence>
<evidence type="ECO:0000256" key="2">
    <source>
        <dbReference type="ARBA" id="ARBA00022771"/>
    </source>
</evidence>
<keyword evidence="9" id="KW-1185">Reference proteome</keyword>
<keyword evidence="2 4" id="KW-0863">Zinc-finger</keyword>
<keyword evidence="3" id="KW-0862">Zinc</keyword>
<dbReference type="Proteomes" id="UP000800041">
    <property type="component" value="Unassembled WGS sequence"/>
</dbReference>
<dbReference type="InterPro" id="IPR017907">
    <property type="entry name" value="Znf_RING_CS"/>
</dbReference>
<keyword evidence="1" id="KW-0479">Metal-binding</keyword>
<gene>
    <name evidence="8" type="ORF">K402DRAFT_391942</name>
</gene>
<dbReference type="InterPro" id="IPR013083">
    <property type="entry name" value="Znf_RING/FYVE/PHD"/>
</dbReference>
<sequence length="439" mass="49904">MKFAQEYQKHLAQDGYPPHWVASAISYRQLKKCIKKVQKELSELGLDGETLSEALRSQYVLSGCENGSVKGQFVPKLLVAVDEATGEPLDAKLAPETRTFLQELAVSQQLSDTRITDVSTDLSSRRSSSDDESSLESQEYRTIKMIEVPLSSDSEFFSMLQDELSGLTELQEQEKFQLNRQVLALSHAVAKITESSSSKSKHDLQQWRKIFELYLSGNIFFSTAEQDHGAHNYAKAHQRLQKFTKDLNSQVKMTVFKRKESQVFLQQFLSINLELLQNLKYQEMNFTAMNKILKKFDKRTSLSVQPNFPPTLSSTLLSQSTSKAICASLSTSLISLIPQIDDYLCPVCFSLAWRPVRLRCQHVFCIRCLIVLQREGQDHCPLCRGCVVIEADVDNLDDDMAKFMRKWFPGDVKAKQKENERATAIDLYGPAYDTKCCVM</sequence>
<evidence type="ECO:0000259" key="7">
    <source>
        <dbReference type="PROSITE" id="PS51382"/>
    </source>
</evidence>
<dbReference type="PROSITE" id="PS00518">
    <property type="entry name" value="ZF_RING_1"/>
    <property type="match status" value="1"/>
</dbReference>
<dbReference type="PANTHER" id="PTHR23327:SF51">
    <property type="entry name" value="TRANSCRIPTIONAL REGULATOR OF YEAST FORM ADHERENCE 3"/>
    <property type="match status" value="1"/>
</dbReference>
<evidence type="ECO:0000256" key="3">
    <source>
        <dbReference type="ARBA" id="ARBA00022833"/>
    </source>
</evidence>
<feature type="domain" description="RING-type" evidence="6">
    <location>
        <begin position="345"/>
        <end position="384"/>
    </location>
</feature>
<reference evidence="8" key="1">
    <citation type="journal article" date="2020" name="Stud. Mycol.">
        <title>101 Dothideomycetes genomes: a test case for predicting lifestyles and emergence of pathogens.</title>
        <authorList>
            <person name="Haridas S."/>
            <person name="Albert R."/>
            <person name="Binder M."/>
            <person name="Bloem J."/>
            <person name="Labutti K."/>
            <person name="Salamov A."/>
            <person name="Andreopoulos B."/>
            <person name="Baker S."/>
            <person name="Barry K."/>
            <person name="Bills G."/>
            <person name="Bluhm B."/>
            <person name="Cannon C."/>
            <person name="Castanera R."/>
            <person name="Culley D."/>
            <person name="Daum C."/>
            <person name="Ezra D."/>
            <person name="Gonzalez J."/>
            <person name="Henrissat B."/>
            <person name="Kuo A."/>
            <person name="Liang C."/>
            <person name="Lipzen A."/>
            <person name="Lutzoni F."/>
            <person name="Magnuson J."/>
            <person name="Mondo S."/>
            <person name="Nolan M."/>
            <person name="Ohm R."/>
            <person name="Pangilinan J."/>
            <person name="Park H.-J."/>
            <person name="Ramirez L."/>
            <person name="Alfaro M."/>
            <person name="Sun H."/>
            <person name="Tritt A."/>
            <person name="Yoshinaga Y."/>
            <person name="Zwiers L.-H."/>
            <person name="Turgeon B."/>
            <person name="Goodwin S."/>
            <person name="Spatafora J."/>
            <person name="Crous P."/>
            <person name="Grigoriev I."/>
        </authorList>
    </citation>
    <scope>NUCLEOTIDE SEQUENCE</scope>
    <source>
        <strain evidence="8">CBS 113979</strain>
    </source>
</reference>
<evidence type="ECO:0000256" key="1">
    <source>
        <dbReference type="ARBA" id="ARBA00022723"/>
    </source>
</evidence>
<evidence type="ECO:0000313" key="8">
    <source>
        <dbReference type="EMBL" id="KAF1988173.1"/>
    </source>
</evidence>
<feature type="region of interest" description="Disordered" evidence="5">
    <location>
        <begin position="117"/>
        <end position="138"/>
    </location>
</feature>
<dbReference type="OrthoDB" id="5588846at2759"/>
<dbReference type="GO" id="GO:0008270">
    <property type="term" value="F:zinc ion binding"/>
    <property type="evidence" value="ECO:0007669"/>
    <property type="project" value="UniProtKB-KW"/>
</dbReference>
<dbReference type="SMART" id="SM00184">
    <property type="entry name" value="RING"/>
    <property type="match status" value="1"/>
</dbReference>
<dbReference type="SUPFAM" id="SSF57850">
    <property type="entry name" value="RING/U-box"/>
    <property type="match status" value="1"/>
</dbReference>
<dbReference type="Gene3D" id="3.30.40.10">
    <property type="entry name" value="Zinc/RING finger domain, C3HC4 (zinc finger)"/>
    <property type="match status" value="1"/>
</dbReference>
<feature type="domain" description="SPX" evidence="7">
    <location>
        <begin position="1"/>
        <end position="310"/>
    </location>
</feature>
<evidence type="ECO:0000313" key="9">
    <source>
        <dbReference type="Proteomes" id="UP000800041"/>
    </source>
</evidence>